<keyword evidence="11" id="KW-0067">ATP-binding</keyword>
<dbReference type="InterPro" id="IPR018303">
    <property type="entry name" value="ATPase_P-typ_P_site"/>
</dbReference>
<dbReference type="InterPro" id="IPR006068">
    <property type="entry name" value="ATPase_P-typ_cation-transptr_C"/>
</dbReference>
<dbReference type="SUPFAM" id="SSF56784">
    <property type="entry name" value="HAD-like"/>
    <property type="match status" value="1"/>
</dbReference>
<evidence type="ECO:0000256" key="16">
    <source>
        <dbReference type="ARBA" id="ARBA00029806"/>
    </source>
</evidence>
<dbReference type="Gene3D" id="3.40.50.1000">
    <property type="entry name" value="HAD superfamily/HAD-like"/>
    <property type="match status" value="1"/>
</dbReference>
<organism evidence="20 21">
    <name type="scientific">Elliptochloris bilobata</name>
    <dbReference type="NCBI Taxonomy" id="381761"/>
    <lineage>
        <taxon>Eukaryota</taxon>
        <taxon>Viridiplantae</taxon>
        <taxon>Chlorophyta</taxon>
        <taxon>core chlorophytes</taxon>
        <taxon>Trebouxiophyceae</taxon>
        <taxon>Trebouxiophyceae incertae sedis</taxon>
        <taxon>Elliptochloris clade</taxon>
        <taxon>Elliptochloris</taxon>
    </lineage>
</organism>
<dbReference type="InterPro" id="IPR006415">
    <property type="entry name" value="P-type_ATPase_IIIB"/>
</dbReference>
<dbReference type="InterPro" id="IPR008250">
    <property type="entry name" value="ATPase_P-typ_transduc_dom_A_sf"/>
</dbReference>
<dbReference type="SUPFAM" id="SSF81653">
    <property type="entry name" value="Calcium ATPase, transduction domain A"/>
    <property type="match status" value="1"/>
</dbReference>
<keyword evidence="10" id="KW-0547">Nucleotide-binding</keyword>
<keyword evidence="12" id="KW-0460">Magnesium</keyword>
<feature type="transmembrane region" description="Helical" evidence="18">
    <location>
        <begin position="967"/>
        <end position="992"/>
    </location>
</feature>
<evidence type="ECO:0000256" key="6">
    <source>
        <dbReference type="ARBA" id="ARBA00022475"/>
    </source>
</evidence>
<dbReference type="NCBIfam" id="TIGR01524">
    <property type="entry name" value="ATPase-IIIB_Mg"/>
    <property type="match status" value="1"/>
</dbReference>
<keyword evidence="21" id="KW-1185">Reference proteome</keyword>
<evidence type="ECO:0000256" key="9">
    <source>
        <dbReference type="ARBA" id="ARBA00022692"/>
    </source>
</evidence>
<name>A0AAW1SKW2_9CHLO</name>
<keyword evidence="7" id="KW-0997">Cell inner membrane</keyword>
<evidence type="ECO:0000256" key="3">
    <source>
        <dbReference type="ARBA" id="ARBA00008746"/>
    </source>
</evidence>
<dbReference type="InterPro" id="IPR044492">
    <property type="entry name" value="P_typ_ATPase_HD_dom"/>
</dbReference>
<feature type="transmembrane region" description="Helical" evidence="18">
    <location>
        <begin position="177"/>
        <end position="201"/>
    </location>
</feature>
<dbReference type="SMART" id="SM00831">
    <property type="entry name" value="Cation_ATPase_N"/>
    <property type="match status" value="1"/>
</dbReference>
<dbReference type="GO" id="GO:0005886">
    <property type="term" value="C:plasma membrane"/>
    <property type="evidence" value="ECO:0007669"/>
    <property type="project" value="UniProtKB-SubCell"/>
</dbReference>
<evidence type="ECO:0000256" key="13">
    <source>
        <dbReference type="ARBA" id="ARBA00022967"/>
    </source>
</evidence>
<dbReference type="Pfam" id="PF13246">
    <property type="entry name" value="Cation_ATPase"/>
    <property type="match status" value="1"/>
</dbReference>
<gene>
    <name evidence="20" type="ORF">WJX81_005045</name>
</gene>
<reference evidence="20 21" key="1">
    <citation type="journal article" date="2024" name="Nat. Commun.">
        <title>Phylogenomics reveals the evolutionary origins of lichenization in chlorophyte algae.</title>
        <authorList>
            <person name="Puginier C."/>
            <person name="Libourel C."/>
            <person name="Otte J."/>
            <person name="Skaloud P."/>
            <person name="Haon M."/>
            <person name="Grisel S."/>
            <person name="Petersen M."/>
            <person name="Berrin J.G."/>
            <person name="Delaux P.M."/>
            <person name="Dal Grande F."/>
            <person name="Keller J."/>
        </authorList>
    </citation>
    <scope>NUCLEOTIDE SEQUENCE [LARGE SCALE GENOMIC DNA]</scope>
    <source>
        <strain evidence="20 21">SAG 245.80</strain>
    </source>
</reference>
<feature type="transmembrane region" description="Helical" evidence="18">
    <location>
        <begin position="27"/>
        <end position="52"/>
    </location>
</feature>
<dbReference type="InterPro" id="IPR036412">
    <property type="entry name" value="HAD-like_sf"/>
</dbReference>
<keyword evidence="15 18" id="KW-0472">Membrane</keyword>
<dbReference type="PROSITE" id="PS00154">
    <property type="entry name" value="ATPASE_E1_E2"/>
    <property type="match status" value="1"/>
</dbReference>
<dbReference type="Pfam" id="PF00122">
    <property type="entry name" value="E1-E2_ATPase"/>
    <property type="match status" value="1"/>
</dbReference>
<feature type="transmembrane region" description="Helical" evidence="18">
    <location>
        <begin position="937"/>
        <end position="955"/>
    </location>
</feature>
<evidence type="ECO:0000256" key="8">
    <source>
        <dbReference type="ARBA" id="ARBA00022553"/>
    </source>
</evidence>
<feature type="transmembrane region" description="Helical" evidence="18">
    <location>
        <begin position="1004"/>
        <end position="1026"/>
    </location>
</feature>
<feature type="domain" description="Cation-transporting P-type ATPase N-terminal" evidence="19">
    <location>
        <begin position="131"/>
        <end position="204"/>
    </location>
</feature>
<dbReference type="InterPro" id="IPR059000">
    <property type="entry name" value="ATPase_P-type_domA"/>
</dbReference>
<evidence type="ECO:0000313" key="21">
    <source>
        <dbReference type="Proteomes" id="UP001445335"/>
    </source>
</evidence>
<comment type="catalytic activity">
    <reaction evidence="17">
        <text>Mg(2+)(out) + ATP + H2O = Mg(2+)(in) + ADP + phosphate + H(+)</text>
        <dbReference type="Rhea" id="RHEA:10260"/>
        <dbReference type="ChEBI" id="CHEBI:15377"/>
        <dbReference type="ChEBI" id="CHEBI:15378"/>
        <dbReference type="ChEBI" id="CHEBI:18420"/>
        <dbReference type="ChEBI" id="CHEBI:30616"/>
        <dbReference type="ChEBI" id="CHEBI:43474"/>
        <dbReference type="ChEBI" id="CHEBI:456216"/>
        <dbReference type="EC" id="7.2.2.14"/>
    </reaction>
</comment>
<evidence type="ECO:0000256" key="10">
    <source>
        <dbReference type="ARBA" id="ARBA00022741"/>
    </source>
</evidence>
<comment type="similarity">
    <text evidence="3">Belongs to the cation transport ATPase (P-type) (TC 3.A.3) family. Type IIIB subfamily.</text>
</comment>
<evidence type="ECO:0000256" key="15">
    <source>
        <dbReference type="ARBA" id="ARBA00023136"/>
    </source>
</evidence>
<evidence type="ECO:0000256" key="17">
    <source>
        <dbReference type="ARBA" id="ARBA00047295"/>
    </source>
</evidence>
<accession>A0AAW1SKW2</accession>
<dbReference type="Pfam" id="PF00690">
    <property type="entry name" value="Cation_ATPase_N"/>
    <property type="match status" value="1"/>
</dbReference>
<evidence type="ECO:0000256" key="18">
    <source>
        <dbReference type="SAM" id="Phobius"/>
    </source>
</evidence>
<comment type="caution">
    <text evidence="20">The sequence shown here is derived from an EMBL/GenBank/DDBJ whole genome shotgun (WGS) entry which is preliminary data.</text>
</comment>
<dbReference type="InterPro" id="IPR023298">
    <property type="entry name" value="ATPase_P-typ_TM_dom_sf"/>
</dbReference>
<proteinExistence type="inferred from homology"/>
<dbReference type="GO" id="GO:0016887">
    <property type="term" value="F:ATP hydrolysis activity"/>
    <property type="evidence" value="ECO:0007669"/>
    <property type="project" value="InterPro"/>
</dbReference>
<dbReference type="PRINTS" id="PR01836">
    <property type="entry name" value="MGATPASE"/>
</dbReference>
<evidence type="ECO:0000256" key="7">
    <source>
        <dbReference type="ARBA" id="ARBA00022519"/>
    </source>
</evidence>
<evidence type="ECO:0000256" key="5">
    <source>
        <dbReference type="ARBA" id="ARBA00013555"/>
    </source>
</evidence>
<dbReference type="SUPFAM" id="SSF81665">
    <property type="entry name" value="Calcium ATPase, transmembrane domain M"/>
    <property type="match status" value="1"/>
</dbReference>
<dbReference type="SFLD" id="SFLDS00003">
    <property type="entry name" value="Haloacid_Dehalogenase"/>
    <property type="match status" value="1"/>
</dbReference>
<feature type="transmembrane region" description="Helical" evidence="18">
    <location>
        <begin position="442"/>
        <end position="468"/>
    </location>
</feature>
<dbReference type="Gene3D" id="1.20.1110.10">
    <property type="entry name" value="Calcium-transporting ATPase, transmembrane domain"/>
    <property type="match status" value="2"/>
</dbReference>
<dbReference type="InterPro" id="IPR023299">
    <property type="entry name" value="ATPase_P-typ_cyto_dom_N"/>
</dbReference>
<keyword evidence="13" id="KW-1278">Translocase</keyword>
<dbReference type="InterPro" id="IPR001757">
    <property type="entry name" value="P_typ_ATPase"/>
</dbReference>
<evidence type="ECO:0000256" key="2">
    <source>
        <dbReference type="ARBA" id="ARBA00004429"/>
    </source>
</evidence>
<evidence type="ECO:0000256" key="4">
    <source>
        <dbReference type="ARBA" id="ARBA00012786"/>
    </source>
</evidence>
<evidence type="ECO:0000256" key="12">
    <source>
        <dbReference type="ARBA" id="ARBA00022842"/>
    </source>
</evidence>
<evidence type="ECO:0000313" key="20">
    <source>
        <dbReference type="EMBL" id="KAK9846484.1"/>
    </source>
</evidence>
<dbReference type="Gene3D" id="3.40.1110.10">
    <property type="entry name" value="Calcium-transporting ATPase, cytoplasmic domain N"/>
    <property type="match status" value="1"/>
</dbReference>
<evidence type="ECO:0000259" key="19">
    <source>
        <dbReference type="SMART" id="SM00831"/>
    </source>
</evidence>
<sequence>MSSVVAPANAAAPFADPTGGVAAGRAIFVPSIAICVDLGMPLLLLLLSFLVLGHRRRAAAARATAPQCTVGKVSLCVLDVTPPSVLEEAEEKSHPGFITRFAAWVQGQRSSLRGVAAAQASAAEVERRLGDAAVVAADDLLATLKTAETGLSAEEAAVRLAQHGPNRMKSAPPPSSLSIVMAAIIQPFNLLLVGVAVLTISPPNSDWRTFTLIMVLLIIAIVVRLYEEFQNVVSAAALLVHSSANTRVRRAARVSAWSLGGGPFEGSDEQATVNVDTMDLLSAVSSGDALRQAGTSFTVERVDLCEVVPGDVVELAAGDLLPGDVRLLADNSLHVGESALTGEPMPVHKEAMACSSKTAVLEHANLCFAGTYVASGTATAVVLSTGDSTFIASIARALAARPELNAFDRAIRRIVYLFILFIVVMVPIVIGLNGWTTGDYHAAAVFGLAVAVGLTPQMLPMIVTTNLARGAALMRKARTVVRRLDAVQSLGAMDILCTDKTGTLTIDTVTLVTHADPQLRTSQEVFRLAFANSFFQASPVNPMDQGIRSFAEANAEANQLGAAEVAAWVKVDEVPFDFQRRRLSVVLRAAGDAKAKPMLICKGALEEMLALCDHEDCAGTVAALDDASRARILAAGNTMNEEGLRVLGVATRTFTKAQDSYGVQDEDGMLFKGFLAFLDPLKESAGDAVRDLAAKGVAVKVLTGDSAAVARRICRSLGIDATHCVEGGELAKADDATLAELVNRCSIFAKVAPQQKAAVVAALQASDHVVGFLGDGTNDALALRKADVGVSVDSGTDVAKEAAGIVLLEKDLGVLSAGVTYGRITYGNTIKYIKFASSSSFGNTFSILASAAWLPFTPVAPIQVLLLNLLYNISQMAIPWDTMDPSFLMKPKRWSAKFLGLYMLIVGPISSIFDICTYLTLWYYYGLVTEDDGPAFQSGWFIESLLTQTFIVHLLRTERWPFLQSRAAWPLQLSSFSTMAAGIAICYIPGLSGAFQLTHVPPSFYGFLTAIIACYCLMVQFIKFCYIRVFNAWL</sequence>
<keyword evidence="8" id="KW-0597">Phosphoprotein</keyword>
<dbReference type="EC" id="7.2.2.14" evidence="4"/>
<dbReference type="Gene3D" id="2.70.150.10">
    <property type="entry name" value="Calcium-transporting ATPase, cytoplasmic transduction domain A"/>
    <property type="match status" value="2"/>
</dbReference>
<keyword evidence="14 18" id="KW-1133">Transmembrane helix</keyword>
<dbReference type="GO" id="GO:0005524">
    <property type="term" value="F:ATP binding"/>
    <property type="evidence" value="ECO:0007669"/>
    <property type="project" value="UniProtKB-KW"/>
</dbReference>
<dbReference type="GO" id="GO:0015444">
    <property type="term" value="F:P-type magnesium transporter activity"/>
    <property type="evidence" value="ECO:0007669"/>
    <property type="project" value="UniProtKB-EC"/>
</dbReference>
<dbReference type="SFLD" id="SFLDG00002">
    <property type="entry name" value="C1.7:_P-type_atpase_like"/>
    <property type="match status" value="1"/>
</dbReference>
<keyword evidence="9 18" id="KW-0812">Transmembrane</keyword>
<evidence type="ECO:0000256" key="11">
    <source>
        <dbReference type="ARBA" id="ARBA00022840"/>
    </source>
</evidence>
<dbReference type="NCBIfam" id="TIGR01494">
    <property type="entry name" value="ATPase_P-type"/>
    <property type="match status" value="2"/>
</dbReference>
<dbReference type="InterPro" id="IPR023214">
    <property type="entry name" value="HAD_sf"/>
</dbReference>
<comment type="subcellular location">
    <subcellularLocation>
        <location evidence="2">Cell inner membrane</location>
        <topology evidence="2">Multi-pass membrane protein</topology>
    </subcellularLocation>
</comment>
<dbReference type="SFLD" id="SFLDF00027">
    <property type="entry name" value="p-type_atpase"/>
    <property type="match status" value="1"/>
</dbReference>
<dbReference type="Proteomes" id="UP001445335">
    <property type="component" value="Unassembled WGS sequence"/>
</dbReference>
<dbReference type="EMBL" id="JALJOU010000001">
    <property type="protein sequence ID" value="KAK9846484.1"/>
    <property type="molecule type" value="Genomic_DNA"/>
</dbReference>
<dbReference type="AlphaFoldDB" id="A0AAW1SKW2"/>
<dbReference type="Pfam" id="PF00689">
    <property type="entry name" value="Cation_ATPase_C"/>
    <property type="match status" value="1"/>
</dbReference>
<evidence type="ECO:0000256" key="14">
    <source>
        <dbReference type="ARBA" id="ARBA00022989"/>
    </source>
</evidence>
<protein>
    <recommendedName>
        <fullName evidence="5">Magnesium-transporting ATPase, P-type 1</fullName>
        <ecNumber evidence="4">7.2.2.14</ecNumber>
    </recommendedName>
    <alternativeName>
        <fullName evidence="16">Mg(2+) transport ATPase, P-type 1</fullName>
    </alternativeName>
</protein>
<dbReference type="PANTHER" id="PTHR42861">
    <property type="entry name" value="CALCIUM-TRANSPORTING ATPASE"/>
    <property type="match status" value="1"/>
</dbReference>
<feature type="transmembrane region" description="Helical" evidence="18">
    <location>
        <begin position="414"/>
        <end position="436"/>
    </location>
</feature>
<feature type="transmembrane region" description="Helical" evidence="18">
    <location>
        <begin position="899"/>
        <end position="925"/>
    </location>
</feature>
<dbReference type="InterPro" id="IPR004014">
    <property type="entry name" value="ATPase_P-typ_cation-transptr_N"/>
</dbReference>
<evidence type="ECO:0000256" key="1">
    <source>
        <dbReference type="ARBA" id="ARBA00003954"/>
    </source>
</evidence>
<feature type="transmembrane region" description="Helical" evidence="18">
    <location>
        <begin position="207"/>
        <end position="226"/>
    </location>
</feature>
<comment type="function">
    <text evidence="1">Mediates magnesium influx to the cytosol.</text>
</comment>
<keyword evidence="6" id="KW-1003">Cell membrane</keyword>